<keyword evidence="2" id="KW-1185">Reference proteome</keyword>
<accession>A0A6J0GSR6</accession>
<reference evidence="3" key="1">
    <citation type="submission" date="2025-08" db="UniProtKB">
        <authorList>
            <consortium name="RefSeq"/>
        </authorList>
    </citation>
    <scope>IDENTIFICATION</scope>
</reference>
<gene>
    <name evidence="3" type="primary">LOC108494668</name>
</gene>
<feature type="compositionally biased region" description="Polar residues" evidence="1">
    <location>
        <begin position="595"/>
        <end position="604"/>
    </location>
</feature>
<dbReference type="GeneID" id="108494668"/>
<dbReference type="PANTHER" id="PTHR46104">
    <property type="entry name" value="GENE 9195-RELATED-RELATED"/>
    <property type="match status" value="1"/>
</dbReference>
<evidence type="ECO:0000256" key="1">
    <source>
        <dbReference type="SAM" id="MobiDB-lite"/>
    </source>
</evidence>
<feature type="region of interest" description="Disordered" evidence="1">
    <location>
        <begin position="582"/>
        <end position="604"/>
    </location>
</feature>
<protein>
    <submittedName>
        <fullName evidence="3">Uncharacterized protein LOC108494668</fullName>
    </submittedName>
</protein>
<dbReference type="PANTHER" id="PTHR46104:SF1">
    <property type="entry name" value="GENE 9195-RELATED"/>
    <property type="match status" value="1"/>
</dbReference>
<name>A0A6J0GSR6_9PASS</name>
<organism evidence="2 3">
    <name type="scientific">Lepidothrix coronata</name>
    <name type="common">blue-crowned manakin</name>
    <dbReference type="NCBI Taxonomy" id="321398"/>
    <lineage>
        <taxon>Eukaryota</taxon>
        <taxon>Metazoa</taxon>
        <taxon>Chordata</taxon>
        <taxon>Craniata</taxon>
        <taxon>Vertebrata</taxon>
        <taxon>Euteleostomi</taxon>
        <taxon>Archelosauria</taxon>
        <taxon>Archosauria</taxon>
        <taxon>Dinosauria</taxon>
        <taxon>Saurischia</taxon>
        <taxon>Theropoda</taxon>
        <taxon>Coelurosauria</taxon>
        <taxon>Aves</taxon>
        <taxon>Neognathae</taxon>
        <taxon>Neoaves</taxon>
        <taxon>Telluraves</taxon>
        <taxon>Australaves</taxon>
        <taxon>Passeriformes</taxon>
        <taxon>Pipridae</taxon>
        <taxon>Lepidothrix</taxon>
    </lineage>
</organism>
<feature type="region of interest" description="Disordered" evidence="1">
    <location>
        <begin position="430"/>
        <end position="458"/>
    </location>
</feature>
<evidence type="ECO:0000313" key="3">
    <source>
        <dbReference type="RefSeq" id="XP_017664936.1"/>
    </source>
</evidence>
<evidence type="ECO:0000313" key="2">
    <source>
        <dbReference type="Proteomes" id="UP000504624"/>
    </source>
</evidence>
<dbReference type="Proteomes" id="UP000504624">
    <property type="component" value="Unplaced"/>
</dbReference>
<dbReference type="OrthoDB" id="439917at2759"/>
<sequence>MPALSPQSLAPFLCLESVCQCKQYVSAEELCDQLCLLRAPRISLAFGTDRELLLRMGEGEVREVANVLGPDEHVQNSQRVHLVLFSPSGVLGFIVSSTDVLDAFLMGDFPSNQLLQKGHRFQRSSSKDPQALPLVPNPVVCLEAGDTILFQLSINSQDRASSHYPVYQKQHLYNSNPSWDFGPFRRLNHLIQETHLNLSWFAHVFLESGTYVFRDNTVQEHFLIVTVNEANVSCDARAVPFQPSSLFQLARHGVLKQQDLNLAPNWAAITALLFVLGSLTVVLTTLAIVFQPAGPASSPLKGWKPRWRSLGEPHIPPEYILLKDSLQFYQMLGPRGSGGDAASGEKGTAPSAGEPLARRVLEDFSVRTLYDKLEDQNLHVAAQLAKHRMDVLGFYNGISHRIQSLVDMVQALDPDALKIFARQRICGHKPADSSGAAEGDEQGDEHCGNTFQPGSSGAPWQEVRELMKALEVLLGNALCRNGAGKGEKEHKVQAQDAVQVVPSLGSLASDRKSGVQGQDHELPQQWKLFSRKDAFFSFPGHEERGLDLQLPYLTELEVEGLVAASPLAKTLCEIKQALVNLQEPSDPDNPDSDHQTSVGSSALL</sequence>
<proteinExistence type="predicted"/>
<dbReference type="RefSeq" id="XP_017664936.1">
    <property type="nucleotide sequence ID" value="XM_017809447.1"/>
</dbReference>
<dbReference type="AlphaFoldDB" id="A0A6J0GSR6"/>